<evidence type="ECO:0000313" key="3">
    <source>
        <dbReference type="Proteomes" id="UP000006461"/>
    </source>
</evidence>
<dbReference type="EC" id="5.3.1.-" evidence="2"/>
<dbReference type="eggNOG" id="COG0279">
    <property type="taxonomic scope" value="Bacteria"/>
</dbReference>
<dbReference type="GO" id="GO:0016853">
    <property type="term" value="F:isomerase activity"/>
    <property type="evidence" value="ECO:0007669"/>
    <property type="project" value="UniProtKB-KW"/>
</dbReference>
<dbReference type="GO" id="GO:1901135">
    <property type="term" value="P:carbohydrate derivative metabolic process"/>
    <property type="evidence" value="ECO:0007669"/>
    <property type="project" value="InterPro"/>
</dbReference>
<dbReference type="PROSITE" id="PS51464">
    <property type="entry name" value="SIS"/>
    <property type="match status" value="1"/>
</dbReference>
<evidence type="ECO:0000259" key="1">
    <source>
        <dbReference type="PROSITE" id="PS51464"/>
    </source>
</evidence>
<dbReference type="PATRIC" id="fig|477641.3.peg.495"/>
<dbReference type="GO" id="GO:0097367">
    <property type="term" value="F:carbohydrate derivative binding"/>
    <property type="evidence" value="ECO:0007669"/>
    <property type="project" value="InterPro"/>
</dbReference>
<dbReference type="Proteomes" id="UP000006461">
    <property type="component" value="Chromosome"/>
</dbReference>
<reference evidence="2 3" key="1">
    <citation type="journal article" date="2012" name="J. Bacteriol.">
        <title>Genome Sequence of Radiation-Resistant Modestobacter marinus Strain BC501, a Representative Actinobacterium That Thrives on Calcareous Stone Surfaces.</title>
        <authorList>
            <person name="Normand P."/>
            <person name="Gury J."/>
            <person name="Pujic P."/>
            <person name="Chouaia B."/>
            <person name="Crotti E."/>
            <person name="Brusetti L."/>
            <person name="Daffonchio D."/>
            <person name="Vacherie B."/>
            <person name="Barbe V."/>
            <person name="Medigue C."/>
            <person name="Calteau A."/>
            <person name="Ghodhbane-Gtari F."/>
            <person name="Essoussi I."/>
            <person name="Nouioui I."/>
            <person name="Abbassi-Ghozzi I."/>
            <person name="Gtari M."/>
        </authorList>
    </citation>
    <scope>NUCLEOTIDE SEQUENCE [LARGE SCALE GENOMIC DNA]</scope>
    <source>
        <strain evidence="3">BC 501</strain>
    </source>
</reference>
<dbReference type="PANTHER" id="PTHR30390">
    <property type="entry name" value="SEDOHEPTULOSE 7-PHOSPHATE ISOMERASE / DNAA INITIATOR-ASSOCIATING FACTOR FOR REPLICATION INITIATION"/>
    <property type="match status" value="1"/>
</dbReference>
<dbReference type="AlphaFoldDB" id="I4ERH1"/>
<accession>I4ERH1</accession>
<keyword evidence="2" id="KW-0413">Isomerase</keyword>
<feature type="domain" description="SIS" evidence="1">
    <location>
        <begin position="50"/>
        <end position="209"/>
    </location>
</feature>
<dbReference type="KEGG" id="mmar:MODMU_0527"/>
<dbReference type="PANTHER" id="PTHR30390:SF6">
    <property type="entry name" value="DNAA INITIATOR-ASSOCIATING PROTEIN DIAA"/>
    <property type="match status" value="1"/>
</dbReference>
<sequence length="222" mass="23229">MSTVPFRAAEVVSPDSCTHLTGHDHITSLSVALRSLTDQVDTLDRWGRLLADVLTSDSRGRLLAAGNGGSAAQAQHLTAELVGRYRADRPPFSAICLTAETSSLTAIANDYPADELFARQVEAHGRPGDVLVLLSTSGRSPNAVAAARRARDCGITVLAMTGPAPNPLAAVAHDTVAVDSPWTATVQECHLVALHLLCAAFDAAVLAEPSRVATANHVQVVE</sequence>
<name>I4ERH1_MODI5</name>
<dbReference type="Pfam" id="PF13580">
    <property type="entry name" value="SIS_2"/>
    <property type="match status" value="1"/>
</dbReference>
<dbReference type="InterPro" id="IPR001347">
    <property type="entry name" value="SIS_dom"/>
</dbReference>
<keyword evidence="3" id="KW-1185">Reference proteome</keyword>
<dbReference type="InterPro" id="IPR035461">
    <property type="entry name" value="GmhA/DiaA"/>
</dbReference>
<dbReference type="EMBL" id="FO203431">
    <property type="protein sequence ID" value="CCH85984.1"/>
    <property type="molecule type" value="Genomic_DNA"/>
</dbReference>
<dbReference type="CDD" id="cd05006">
    <property type="entry name" value="SIS_GmhA"/>
    <property type="match status" value="1"/>
</dbReference>
<gene>
    <name evidence="2" type="primary">gmhA</name>
    <name evidence="2" type="ordered locus">MODMU_0527</name>
</gene>
<dbReference type="SUPFAM" id="SSF53697">
    <property type="entry name" value="SIS domain"/>
    <property type="match status" value="1"/>
</dbReference>
<evidence type="ECO:0000313" key="2">
    <source>
        <dbReference type="EMBL" id="CCH85984.1"/>
    </source>
</evidence>
<proteinExistence type="predicted"/>
<protein>
    <submittedName>
        <fullName evidence="2">Phosphoheptose isomerase</fullName>
        <ecNumber evidence="2">5.3.1.-</ecNumber>
    </submittedName>
</protein>
<dbReference type="InterPro" id="IPR050099">
    <property type="entry name" value="SIS_GmhA/DiaA_subfam"/>
</dbReference>
<dbReference type="STRING" id="477641.MODMU_0527"/>
<dbReference type="Gene3D" id="3.40.50.10490">
    <property type="entry name" value="Glucose-6-phosphate isomerase like protein, domain 1"/>
    <property type="match status" value="1"/>
</dbReference>
<dbReference type="HOGENOM" id="CLU_080999_0_1_11"/>
<organism evidence="2 3">
    <name type="scientific">Modestobacter italicus (strain DSM 44449 / CECT 9708 / BC 501)</name>
    <dbReference type="NCBI Taxonomy" id="2732864"/>
    <lineage>
        <taxon>Bacteria</taxon>
        <taxon>Bacillati</taxon>
        <taxon>Actinomycetota</taxon>
        <taxon>Actinomycetes</taxon>
        <taxon>Geodermatophilales</taxon>
        <taxon>Geodermatophilaceae</taxon>
        <taxon>Modestobacter</taxon>
    </lineage>
</organism>
<dbReference type="OrthoDB" id="9810929at2"/>
<dbReference type="InterPro" id="IPR046348">
    <property type="entry name" value="SIS_dom_sf"/>
</dbReference>
<dbReference type="OMA" id="EMHILMI"/>